<dbReference type="InterPro" id="IPR036271">
    <property type="entry name" value="Tet_transcr_reg_TetR-rel_C_sf"/>
</dbReference>
<feature type="DNA-binding region" description="H-T-H motif" evidence="4">
    <location>
        <begin position="37"/>
        <end position="56"/>
    </location>
</feature>
<evidence type="ECO:0000256" key="2">
    <source>
        <dbReference type="ARBA" id="ARBA00023125"/>
    </source>
</evidence>
<dbReference type="Gene3D" id="1.10.10.60">
    <property type="entry name" value="Homeodomain-like"/>
    <property type="match status" value="1"/>
</dbReference>
<accession>A0ABT8YAN6</accession>
<evidence type="ECO:0000256" key="4">
    <source>
        <dbReference type="PROSITE-ProRule" id="PRU00335"/>
    </source>
</evidence>
<dbReference type="Gene3D" id="1.10.357.10">
    <property type="entry name" value="Tetracycline Repressor, domain 2"/>
    <property type="match status" value="1"/>
</dbReference>
<dbReference type="Pfam" id="PF00440">
    <property type="entry name" value="TetR_N"/>
    <property type="match status" value="1"/>
</dbReference>
<dbReference type="InterPro" id="IPR001647">
    <property type="entry name" value="HTH_TetR"/>
</dbReference>
<dbReference type="EMBL" id="JAUOTP010000005">
    <property type="protein sequence ID" value="MDO6415398.1"/>
    <property type="molecule type" value="Genomic_DNA"/>
</dbReference>
<keyword evidence="2 4" id="KW-0238">DNA-binding</keyword>
<evidence type="ECO:0000313" key="6">
    <source>
        <dbReference type="EMBL" id="MDO6415398.1"/>
    </source>
</evidence>
<organism evidence="6 7">
    <name type="scientific">Sphingomonas natans</name>
    <dbReference type="NCBI Taxonomy" id="3063330"/>
    <lineage>
        <taxon>Bacteria</taxon>
        <taxon>Pseudomonadati</taxon>
        <taxon>Pseudomonadota</taxon>
        <taxon>Alphaproteobacteria</taxon>
        <taxon>Sphingomonadales</taxon>
        <taxon>Sphingomonadaceae</taxon>
        <taxon>Sphingomonas</taxon>
    </lineage>
</organism>
<keyword evidence="3" id="KW-0804">Transcription</keyword>
<dbReference type="InterPro" id="IPR050109">
    <property type="entry name" value="HTH-type_TetR-like_transc_reg"/>
</dbReference>
<keyword evidence="7" id="KW-1185">Reference proteome</keyword>
<name>A0ABT8YAN6_9SPHN</name>
<evidence type="ECO:0000256" key="1">
    <source>
        <dbReference type="ARBA" id="ARBA00023015"/>
    </source>
</evidence>
<sequence>MPFNSQRAERRTDALSKARIVEAAIQILDADGEGALTFRALATRLATGSGAIYWHVADRQALLAAAADHIIAGVMSEVTMRSKPQDAIRTIALGAFDAIYAHPWIGAQLSGDPWQHAVLRIMESIGRQVQLLGMPEAALFNATTALMNCVLGVAAQHAAAARLPRNTERSAHLTAIAEGWALLDPLEYSFVRRLAAQLPGHDDREQFLAGVNLVLAGIQSIWF</sequence>
<dbReference type="PANTHER" id="PTHR30055">
    <property type="entry name" value="HTH-TYPE TRANSCRIPTIONAL REGULATOR RUTR"/>
    <property type="match status" value="1"/>
</dbReference>
<evidence type="ECO:0000259" key="5">
    <source>
        <dbReference type="PROSITE" id="PS50977"/>
    </source>
</evidence>
<dbReference type="SUPFAM" id="SSF46689">
    <property type="entry name" value="Homeodomain-like"/>
    <property type="match status" value="1"/>
</dbReference>
<keyword evidence="1" id="KW-0805">Transcription regulation</keyword>
<evidence type="ECO:0000256" key="3">
    <source>
        <dbReference type="ARBA" id="ARBA00023163"/>
    </source>
</evidence>
<proteinExistence type="predicted"/>
<dbReference type="Proteomes" id="UP001169764">
    <property type="component" value="Unassembled WGS sequence"/>
</dbReference>
<feature type="domain" description="HTH tetR-type" evidence="5">
    <location>
        <begin position="14"/>
        <end position="74"/>
    </location>
</feature>
<dbReference type="InterPro" id="IPR009057">
    <property type="entry name" value="Homeodomain-like_sf"/>
</dbReference>
<dbReference type="SUPFAM" id="SSF48498">
    <property type="entry name" value="Tetracyclin repressor-like, C-terminal domain"/>
    <property type="match status" value="1"/>
</dbReference>
<protein>
    <submittedName>
        <fullName evidence="6">TetR family transcriptional regulator</fullName>
    </submittedName>
</protein>
<reference evidence="6" key="1">
    <citation type="submission" date="2023-07" db="EMBL/GenBank/DDBJ databases">
        <authorList>
            <person name="Kim M."/>
        </authorList>
    </citation>
    <scope>NUCLEOTIDE SEQUENCE</scope>
    <source>
        <strain evidence="6">BIUV-7</strain>
    </source>
</reference>
<evidence type="ECO:0000313" key="7">
    <source>
        <dbReference type="Proteomes" id="UP001169764"/>
    </source>
</evidence>
<gene>
    <name evidence="6" type="ORF">Q4F19_13475</name>
</gene>
<comment type="caution">
    <text evidence="6">The sequence shown here is derived from an EMBL/GenBank/DDBJ whole genome shotgun (WGS) entry which is preliminary data.</text>
</comment>
<dbReference type="PROSITE" id="PS50977">
    <property type="entry name" value="HTH_TETR_2"/>
    <property type="match status" value="1"/>
</dbReference>
<dbReference type="PANTHER" id="PTHR30055:SF151">
    <property type="entry name" value="TRANSCRIPTIONAL REGULATORY PROTEIN"/>
    <property type="match status" value="1"/>
</dbReference>